<dbReference type="Pfam" id="PF00486">
    <property type="entry name" value="Trans_reg_C"/>
    <property type="match status" value="1"/>
</dbReference>
<evidence type="ECO:0000313" key="11">
    <source>
        <dbReference type="Proteomes" id="UP000245021"/>
    </source>
</evidence>
<dbReference type="Pfam" id="PF00072">
    <property type="entry name" value="Response_reg"/>
    <property type="match status" value="1"/>
</dbReference>
<dbReference type="GO" id="GO:0000156">
    <property type="term" value="F:phosphorelay response regulator activity"/>
    <property type="evidence" value="ECO:0007669"/>
    <property type="project" value="TreeGrafter"/>
</dbReference>
<dbReference type="PANTHER" id="PTHR48111">
    <property type="entry name" value="REGULATOR OF RPOS"/>
    <property type="match status" value="1"/>
</dbReference>
<dbReference type="CDD" id="cd00383">
    <property type="entry name" value="trans_reg_C"/>
    <property type="match status" value="1"/>
</dbReference>
<keyword evidence="5" id="KW-0804">Transcription</keyword>
<dbReference type="InterPro" id="IPR011006">
    <property type="entry name" value="CheY-like_superfamily"/>
</dbReference>
<dbReference type="Gene3D" id="3.40.50.2300">
    <property type="match status" value="1"/>
</dbReference>
<keyword evidence="4 7" id="KW-0238">DNA-binding</keyword>
<dbReference type="PROSITE" id="PS50110">
    <property type="entry name" value="RESPONSE_REGULATORY"/>
    <property type="match status" value="1"/>
</dbReference>
<accession>A0A2R5HIQ0</accession>
<comment type="caution">
    <text evidence="10">The sequence shown here is derived from an EMBL/GenBank/DDBJ whole genome shotgun (WGS) entry which is preliminary data.</text>
</comment>
<dbReference type="GO" id="GO:0000976">
    <property type="term" value="F:transcription cis-regulatory region binding"/>
    <property type="evidence" value="ECO:0007669"/>
    <property type="project" value="TreeGrafter"/>
</dbReference>
<name>A0A2R5HIQ0_9LACT</name>
<dbReference type="OrthoDB" id="9790442at2"/>
<dbReference type="InterPro" id="IPR039420">
    <property type="entry name" value="WalR-like"/>
</dbReference>
<feature type="modified residue" description="4-aspartylphosphate" evidence="6">
    <location>
        <position position="51"/>
    </location>
</feature>
<feature type="domain" description="OmpR/PhoB-type" evidence="9">
    <location>
        <begin position="113"/>
        <end position="215"/>
    </location>
</feature>
<dbReference type="PANTHER" id="PTHR48111:SF43">
    <property type="entry name" value="STAGE 0 SPORULATION PROTEIN A HOMOLOG"/>
    <property type="match status" value="1"/>
</dbReference>
<dbReference type="GO" id="GO:0005829">
    <property type="term" value="C:cytosol"/>
    <property type="evidence" value="ECO:0007669"/>
    <property type="project" value="TreeGrafter"/>
</dbReference>
<dbReference type="InterPro" id="IPR001867">
    <property type="entry name" value="OmpR/PhoB-type_DNA-bd"/>
</dbReference>
<dbReference type="GO" id="GO:0032993">
    <property type="term" value="C:protein-DNA complex"/>
    <property type="evidence" value="ECO:0007669"/>
    <property type="project" value="TreeGrafter"/>
</dbReference>
<dbReference type="SMART" id="SM00862">
    <property type="entry name" value="Trans_reg_C"/>
    <property type="match status" value="1"/>
</dbReference>
<evidence type="ECO:0000313" key="10">
    <source>
        <dbReference type="EMBL" id="GBG95941.1"/>
    </source>
</evidence>
<dbReference type="SUPFAM" id="SSF52172">
    <property type="entry name" value="CheY-like"/>
    <property type="match status" value="1"/>
</dbReference>
<gene>
    <name evidence="10" type="primary">ompR_1</name>
    <name evidence="10" type="ORF">NtB2_00043</name>
</gene>
<dbReference type="Gene3D" id="1.10.10.10">
    <property type="entry name" value="Winged helix-like DNA-binding domain superfamily/Winged helix DNA-binding domain"/>
    <property type="match status" value="1"/>
</dbReference>
<dbReference type="SMART" id="SM00448">
    <property type="entry name" value="REC"/>
    <property type="match status" value="1"/>
</dbReference>
<evidence type="ECO:0000256" key="5">
    <source>
        <dbReference type="ARBA" id="ARBA00023163"/>
    </source>
</evidence>
<dbReference type="AlphaFoldDB" id="A0A2R5HIQ0"/>
<keyword evidence="3" id="KW-0805">Transcription regulation</keyword>
<proteinExistence type="predicted"/>
<evidence type="ECO:0000259" key="9">
    <source>
        <dbReference type="PROSITE" id="PS51755"/>
    </source>
</evidence>
<feature type="DNA-binding region" description="OmpR/PhoB-type" evidence="7">
    <location>
        <begin position="113"/>
        <end position="215"/>
    </location>
</feature>
<dbReference type="GO" id="GO:0006355">
    <property type="term" value="P:regulation of DNA-templated transcription"/>
    <property type="evidence" value="ECO:0007669"/>
    <property type="project" value="InterPro"/>
</dbReference>
<keyword evidence="11" id="KW-1185">Reference proteome</keyword>
<keyword evidence="1 6" id="KW-0597">Phosphoprotein</keyword>
<dbReference type="InterPro" id="IPR016032">
    <property type="entry name" value="Sig_transdc_resp-reg_C-effctor"/>
</dbReference>
<dbReference type="EMBL" id="BFFO01000001">
    <property type="protein sequence ID" value="GBG95941.1"/>
    <property type="molecule type" value="Genomic_DNA"/>
</dbReference>
<sequence>MNKIFIVEDDKTIVDSLKNVLKEDYQVKSVTDFRAVKQEILEFEADLVLMDIGLPFFSGFYWTTELRKLSKMPIIFISSSSDEMNQVSAMNQGADDFVTKPFSLEILKAKIKAVLRRFESSKLTFAGYELLDGFLMKDDAQIELTASENKVLSLLFKAEGELVSKEALLQALWQTDEFIDSNTFNVKMTRLRKKVAEIGFDEHITTKRGKGYGLI</sequence>
<evidence type="ECO:0000256" key="6">
    <source>
        <dbReference type="PROSITE-ProRule" id="PRU00169"/>
    </source>
</evidence>
<dbReference type="SUPFAM" id="SSF46894">
    <property type="entry name" value="C-terminal effector domain of the bipartite response regulators"/>
    <property type="match status" value="1"/>
</dbReference>
<keyword evidence="2" id="KW-0902">Two-component regulatory system</keyword>
<dbReference type="InterPro" id="IPR001789">
    <property type="entry name" value="Sig_transdc_resp-reg_receiver"/>
</dbReference>
<evidence type="ECO:0000259" key="8">
    <source>
        <dbReference type="PROSITE" id="PS50110"/>
    </source>
</evidence>
<dbReference type="RefSeq" id="WP_109244940.1">
    <property type="nucleotide sequence ID" value="NZ_BFFO01000001.1"/>
</dbReference>
<evidence type="ECO:0000256" key="3">
    <source>
        <dbReference type="ARBA" id="ARBA00023015"/>
    </source>
</evidence>
<protein>
    <submittedName>
        <fullName evidence="10">Two-component system response regulator</fullName>
    </submittedName>
</protein>
<dbReference type="PROSITE" id="PS51755">
    <property type="entry name" value="OMPR_PHOB"/>
    <property type="match status" value="1"/>
</dbReference>
<evidence type="ECO:0000256" key="7">
    <source>
        <dbReference type="PROSITE-ProRule" id="PRU01091"/>
    </source>
</evidence>
<evidence type="ECO:0000256" key="4">
    <source>
        <dbReference type="ARBA" id="ARBA00023125"/>
    </source>
</evidence>
<dbReference type="InterPro" id="IPR036388">
    <property type="entry name" value="WH-like_DNA-bd_sf"/>
</dbReference>
<organism evidence="10 11">
    <name type="scientific">Lactococcus termiticola</name>
    <dbReference type="NCBI Taxonomy" id="2169526"/>
    <lineage>
        <taxon>Bacteria</taxon>
        <taxon>Bacillati</taxon>
        <taxon>Bacillota</taxon>
        <taxon>Bacilli</taxon>
        <taxon>Lactobacillales</taxon>
        <taxon>Streptococcaceae</taxon>
        <taxon>Lactococcus</taxon>
    </lineage>
</organism>
<reference evidence="10 11" key="1">
    <citation type="journal article" date="2018" name="Genome Announc.">
        <title>Draft Genome Sequence of Lactococcus sp. Strain NtB2 (JCM 32569), Isolated from the Gut of the Higher Termite Nasutitermes takasagoensis.</title>
        <authorList>
            <person name="Noda S."/>
            <person name="Aihara C."/>
            <person name="Yuki M."/>
            <person name="Ohkuma M."/>
        </authorList>
    </citation>
    <scope>NUCLEOTIDE SEQUENCE [LARGE SCALE GENOMIC DNA]</scope>
    <source>
        <strain evidence="10 11">NtB2</strain>
    </source>
</reference>
<evidence type="ECO:0000256" key="1">
    <source>
        <dbReference type="ARBA" id="ARBA00022553"/>
    </source>
</evidence>
<evidence type="ECO:0000256" key="2">
    <source>
        <dbReference type="ARBA" id="ARBA00023012"/>
    </source>
</evidence>
<dbReference type="Proteomes" id="UP000245021">
    <property type="component" value="Unassembled WGS sequence"/>
</dbReference>
<feature type="domain" description="Response regulatory" evidence="8">
    <location>
        <begin position="3"/>
        <end position="115"/>
    </location>
</feature>